<evidence type="ECO:0000256" key="5">
    <source>
        <dbReference type="PROSITE-ProRule" id="PRU01248"/>
    </source>
</evidence>
<dbReference type="GO" id="GO:0006310">
    <property type="term" value="P:DNA recombination"/>
    <property type="evidence" value="ECO:0007669"/>
    <property type="project" value="UniProtKB-KW"/>
</dbReference>
<dbReference type="AlphaFoldDB" id="A0A5C7AI83"/>
<evidence type="ECO:0000259" key="7">
    <source>
        <dbReference type="PROSITE" id="PS51900"/>
    </source>
</evidence>
<dbReference type="Pfam" id="PF13102">
    <property type="entry name" value="Phage_int_SAM_5"/>
    <property type="match status" value="1"/>
</dbReference>
<evidence type="ECO:0000313" key="9">
    <source>
        <dbReference type="Proteomes" id="UP000321935"/>
    </source>
</evidence>
<name>A0A5C7AI83_9BACT</name>
<accession>A0A5C7AI83</accession>
<dbReference type="GO" id="GO:0003677">
    <property type="term" value="F:DNA binding"/>
    <property type="evidence" value="ECO:0007669"/>
    <property type="project" value="UniProtKB-UniRule"/>
</dbReference>
<dbReference type="PROSITE" id="PS51900">
    <property type="entry name" value="CB"/>
    <property type="match status" value="1"/>
</dbReference>
<dbReference type="InterPro" id="IPR025269">
    <property type="entry name" value="SAM-like_dom"/>
</dbReference>
<dbReference type="InterPro" id="IPR011010">
    <property type="entry name" value="DNA_brk_join_enz"/>
</dbReference>
<dbReference type="Gene3D" id="1.10.150.130">
    <property type="match status" value="1"/>
</dbReference>
<dbReference type="InterPro" id="IPR013762">
    <property type="entry name" value="Integrase-like_cat_sf"/>
</dbReference>
<dbReference type="InterPro" id="IPR002104">
    <property type="entry name" value="Integrase_catalytic"/>
</dbReference>
<dbReference type="EMBL" id="VORW01000012">
    <property type="protein sequence ID" value="TXE07569.1"/>
    <property type="molecule type" value="Genomic_DNA"/>
</dbReference>
<dbReference type="InterPro" id="IPR010998">
    <property type="entry name" value="Integrase_recombinase_N"/>
</dbReference>
<dbReference type="Pfam" id="PF00589">
    <property type="entry name" value="Phage_integrase"/>
    <property type="match status" value="1"/>
</dbReference>
<feature type="domain" description="Tyr recombinase" evidence="6">
    <location>
        <begin position="228"/>
        <end position="422"/>
    </location>
</feature>
<comment type="similarity">
    <text evidence="1">Belongs to the 'phage' integrase family.</text>
</comment>
<reference evidence="8 9" key="1">
    <citation type="submission" date="2019-08" db="EMBL/GenBank/DDBJ databases">
        <title>Genomes sequence of Algoriphagus aquimarinus ACAM450.</title>
        <authorList>
            <person name="Bowman J.P."/>
        </authorList>
    </citation>
    <scope>NUCLEOTIDE SEQUENCE [LARGE SCALE GENOMIC DNA]</scope>
    <source>
        <strain evidence="8 9">ACAM 450</strain>
    </source>
</reference>
<sequence>MTRKKDKAKDPVKVNLYLDTRRKKDNGSYPVKIRVYDTSTKKARLYTTDFDLSEKDFNKIFFPEKGQRFKKEETDIKEDLEELKNHYSNKVKLLNSFTFEAFEKSLSITSGELLNAFYHYESYIQELRDYKRISTASSYELSMKALKAYLKDKTGKEPKKLLFQNITVKFLNDFELWMTEKNEKSLTTVGIYLRGLRVIFNSAIESKAIDRDIYPFGSKRYEIPASTNTKKAFDSNELQTLFQAKAETKEQEKAKDFWFFSFVCNGMNMKDILHLKWKNLNNGQIEFVREKTKRTKKANSKPIQVPLTDFAKSFIEKYGITTQNPNGFVFPILSENDNAEKQHLAKLNFIRYVNQHIKKLAKANGLNENISTYWARHSFATTAVRKKASLEFVSEALGHSDLKTTKNYFAGFEDKTKKEILEDITDFMRK</sequence>
<evidence type="ECO:0000256" key="2">
    <source>
        <dbReference type="ARBA" id="ARBA00022908"/>
    </source>
</evidence>
<gene>
    <name evidence="8" type="ORF">ESV85_15350</name>
</gene>
<keyword evidence="2" id="KW-0229">DNA integration</keyword>
<dbReference type="PROSITE" id="PS51898">
    <property type="entry name" value="TYR_RECOMBINASE"/>
    <property type="match status" value="1"/>
</dbReference>
<comment type="caution">
    <text evidence="8">The sequence shown here is derived from an EMBL/GenBank/DDBJ whole genome shotgun (WGS) entry which is preliminary data.</text>
</comment>
<dbReference type="InterPro" id="IPR050090">
    <property type="entry name" value="Tyrosine_recombinase_XerCD"/>
</dbReference>
<evidence type="ECO:0000256" key="4">
    <source>
        <dbReference type="ARBA" id="ARBA00023172"/>
    </source>
</evidence>
<dbReference type="PANTHER" id="PTHR30349:SF64">
    <property type="entry name" value="PROPHAGE INTEGRASE INTD-RELATED"/>
    <property type="match status" value="1"/>
</dbReference>
<dbReference type="OrthoDB" id="1094492at2"/>
<dbReference type="GO" id="GO:0015074">
    <property type="term" value="P:DNA integration"/>
    <property type="evidence" value="ECO:0007669"/>
    <property type="project" value="UniProtKB-KW"/>
</dbReference>
<dbReference type="Gene3D" id="1.10.443.10">
    <property type="entry name" value="Intergrase catalytic core"/>
    <property type="match status" value="1"/>
</dbReference>
<evidence type="ECO:0000256" key="3">
    <source>
        <dbReference type="ARBA" id="ARBA00023125"/>
    </source>
</evidence>
<dbReference type="SUPFAM" id="SSF56349">
    <property type="entry name" value="DNA breaking-rejoining enzymes"/>
    <property type="match status" value="1"/>
</dbReference>
<dbReference type="PANTHER" id="PTHR30349">
    <property type="entry name" value="PHAGE INTEGRASE-RELATED"/>
    <property type="match status" value="1"/>
</dbReference>
<dbReference type="CDD" id="cd01185">
    <property type="entry name" value="INTN1_C_like"/>
    <property type="match status" value="1"/>
</dbReference>
<evidence type="ECO:0000256" key="1">
    <source>
        <dbReference type="ARBA" id="ARBA00008857"/>
    </source>
</evidence>
<protein>
    <submittedName>
        <fullName evidence="8">Site-specific integrase</fullName>
    </submittedName>
</protein>
<keyword evidence="3 5" id="KW-0238">DNA-binding</keyword>
<evidence type="ECO:0000313" key="8">
    <source>
        <dbReference type="EMBL" id="TXE07569.1"/>
    </source>
</evidence>
<organism evidence="8 9">
    <name type="scientific">Algoriphagus aquimarinus</name>
    <dbReference type="NCBI Taxonomy" id="237018"/>
    <lineage>
        <taxon>Bacteria</taxon>
        <taxon>Pseudomonadati</taxon>
        <taxon>Bacteroidota</taxon>
        <taxon>Cytophagia</taxon>
        <taxon>Cytophagales</taxon>
        <taxon>Cyclobacteriaceae</taxon>
        <taxon>Algoriphagus</taxon>
    </lineage>
</organism>
<keyword evidence="4" id="KW-0233">DNA recombination</keyword>
<dbReference type="InterPro" id="IPR044068">
    <property type="entry name" value="CB"/>
</dbReference>
<dbReference type="Proteomes" id="UP000321935">
    <property type="component" value="Unassembled WGS sequence"/>
</dbReference>
<feature type="domain" description="Core-binding (CB)" evidence="7">
    <location>
        <begin position="108"/>
        <end position="204"/>
    </location>
</feature>
<proteinExistence type="inferred from homology"/>
<evidence type="ECO:0000259" key="6">
    <source>
        <dbReference type="PROSITE" id="PS51898"/>
    </source>
</evidence>
<dbReference type="RefSeq" id="WP_146919074.1">
    <property type="nucleotide sequence ID" value="NZ_VORW01000012.1"/>
</dbReference>